<dbReference type="Pfam" id="PF22607">
    <property type="entry name" value="FAD_binding-like"/>
    <property type="match status" value="1"/>
</dbReference>
<keyword evidence="1" id="KW-0285">Flavoprotein</keyword>
<dbReference type="PRINTS" id="PR00420">
    <property type="entry name" value="RNGMNOXGNASE"/>
</dbReference>
<evidence type="ECO:0000256" key="1">
    <source>
        <dbReference type="ARBA" id="ARBA00022630"/>
    </source>
</evidence>
<dbReference type="EMBL" id="WVTA01000010">
    <property type="protein sequence ID" value="KAK3203810.1"/>
    <property type="molecule type" value="Genomic_DNA"/>
</dbReference>
<feature type="domain" description="2,6-dihydroxypyridine 3-monooxygenase substrate binding" evidence="5">
    <location>
        <begin position="201"/>
        <end position="333"/>
    </location>
</feature>
<comment type="caution">
    <text evidence="6">The sequence shown here is derived from an EMBL/GenBank/DDBJ whole genome shotgun (WGS) entry which is preliminary data.</text>
</comment>
<dbReference type="Proteomes" id="UP001280581">
    <property type="component" value="Unassembled WGS sequence"/>
</dbReference>
<evidence type="ECO:0008006" key="8">
    <source>
        <dbReference type="Google" id="ProtNLM"/>
    </source>
</evidence>
<evidence type="ECO:0000313" key="7">
    <source>
        <dbReference type="Proteomes" id="UP001280581"/>
    </source>
</evidence>
<evidence type="ECO:0000313" key="6">
    <source>
        <dbReference type="EMBL" id="KAK3203810.1"/>
    </source>
</evidence>
<evidence type="ECO:0000259" key="5">
    <source>
        <dbReference type="Pfam" id="PF22607"/>
    </source>
</evidence>
<evidence type="ECO:0000259" key="4">
    <source>
        <dbReference type="Pfam" id="PF01494"/>
    </source>
</evidence>
<keyword evidence="2" id="KW-0274">FAD</keyword>
<dbReference type="SUPFAM" id="SSF51905">
    <property type="entry name" value="FAD/NAD(P)-binding domain"/>
    <property type="match status" value="1"/>
</dbReference>
<dbReference type="PANTHER" id="PTHR47469">
    <property type="entry name" value="MONOOXYGENASE-LIKE"/>
    <property type="match status" value="1"/>
</dbReference>
<gene>
    <name evidence="6" type="ORF">GRF29_106g712144</name>
</gene>
<dbReference type="PANTHER" id="PTHR47469:SF2">
    <property type="entry name" value="OS06G0597600 PROTEIN"/>
    <property type="match status" value="1"/>
</dbReference>
<dbReference type="Gene3D" id="3.50.50.60">
    <property type="entry name" value="FAD/NAD(P)-binding domain"/>
    <property type="match status" value="1"/>
</dbReference>
<evidence type="ECO:0000256" key="3">
    <source>
        <dbReference type="ARBA" id="ARBA00023002"/>
    </source>
</evidence>
<evidence type="ECO:0000256" key="2">
    <source>
        <dbReference type="ARBA" id="ARBA00022827"/>
    </source>
</evidence>
<sequence length="416" mass="46571">MAGLQNEVTRDAIVVGNPGDTVMNNAHRVQVGGSLSGLMNAIILRHAGYKVNVLERSHPSQLYSESAGLGVGPNMHALIEKYMPAHEEYAIKMTEYELWDEQAKIQEKRALPYPLRMTNWRTIYDMLKSALMIEWPELPSPTYQTNAEVFDVRGGSVEVSVRYRDLETGAEEDLQTSFLIAADGANSSVRRKIWQDVSPSYAGYVLWRGRVPEGQVSWQTREALQDKAVFQRLGNGYMLSYLVPAEPEEIRRDSKHRRDIFWAFYDKVAKDSSQLKETMTDVDGNVHHNTITMKKIQPGVWQEAMGRIKLQACPFYGELMEKTTQLHVSAIQDFPNTKAVFCDDKVILAGDAMSQCRPHAGGGLNENAFQALELAKVLEGVSTLLQWEEICMESAAKARALAIETGKGFLPPGTIS</sequence>
<accession>A0AAN6RFW7</accession>
<dbReference type="InterPro" id="IPR054707">
    <property type="entry name" value="DhpH_subs-bd"/>
</dbReference>
<feature type="domain" description="FAD-binding" evidence="4">
    <location>
        <begin position="31"/>
        <end position="195"/>
    </location>
</feature>
<dbReference type="InterPro" id="IPR053212">
    <property type="entry name" value="DHP_3-monooxygenase"/>
</dbReference>
<dbReference type="Gene3D" id="3.30.9.30">
    <property type="match status" value="1"/>
</dbReference>
<reference evidence="6 7" key="1">
    <citation type="submission" date="2021-02" db="EMBL/GenBank/DDBJ databases">
        <title>Genome assembly of Pseudopithomyces chartarum.</title>
        <authorList>
            <person name="Jauregui R."/>
            <person name="Singh J."/>
            <person name="Voisey C."/>
        </authorList>
    </citation>
    <scope>NUCLEOTIDE SEQUENCE [LARGE SCALE GENOMIC DNA]</scope>
    <source>
        <strain evidence="6 7">AGR01</strain>
    </source>
</reference>
<proteinExistence type="predicted"/>
<keyword evidence="3" id="KW-0560">Oxidoreductase</keyword>
<dbReference type="GO" id="GO:0071949">
    <property type="term" value="F:FAD binding"/>
    <property type="evidence" value="ECO:0007669"/>
    <property type="project" value="InterPro"/>
</dbReference>
<protein>
    <recommendedName>
        <fullName evidence="8">FAD-binding domain-containing protein</fullName>
    </recommendedName>
</protein>
<name>A0AAN6RFW7_9PLEO</name>
<keyword evidence="7" id="KW-1185">Reference proteome</keyword>
<dbReference type="InterPro" id="IPR036188">
    <property type="entry name" value="FAD/NAD-bd_sf"/>
</dbReference>
<dbReference type="AlphaFoldDB" id="A0AAN6RFW7"/>
<dbReference type="Pfam" id="PF01494">
    <property type="entry name" value="FAD_binding_3"/>
    <property type="match status" value="1"/>
</dbReference>
<dbReference type="GO" id="GO:0016491">
    <property type="term" value="F:oxidoreductase activity"/>
    <property type="evidence" value="ECO:0007669"/>
    <property type="project" value="UniProtKB-KW"/>
</dbReference>
<organism evidence="6 7">
    <name type="scientific">Pseudopithomyces chartarum</name>
    <dbReference type="NCBI Taxonomy" id="1892770"/>
    <lineage>
        <taxon>Eukaryota</taxon>
        <taxon>Fungi</taxon>
        <taxon>Dikarya</taxon>
        <taxon>Ascomycota</taxon>
        <taxon>Pezizomycotina</taxon>
        <taxon>Dothideomycetes</taxon>
        <taxon>Pleosporomycetidae</taxon>
        <taxon>Pleosporales</taxon>
        <taxon>Massarineae</taxon>
        <taxon>Didymosphaeriaceae</taxon>
        <taxon>Pseudopithomyces</taxon>
    </lineage>
</organism>
<dbReference type="InterPro" id="IPR002938">
    <property type="entry name" value="FAD-bd"/>
</dbReference>
<dbReference type="SUPFAM" id="SSF54373">
    <property type="entry name" value="FAD-linked reductases, C-terminal domain"/>
    <property type="match status" value="1"/>
</dbReference>